<dbReference type="Proteomes" id="UP000481861">
    <property type="component" value="Unassembled WGS sequence"/>
</dbReference>
<evidence type="ECO:0000313" key="2">
    <source>
        <dbReference type="EMBL" id="KAF2874261.1"/>
    </source>
</evidence>
<feature type="transmembrane region" description="Helical" evidence="1">
    <location>
        <begin position="234"/>
        <end position="253"/>
    </location>
</feature>
<proteinExistence type="predicted"/>
<dbReference type="InterPro" id="IPR044926">
    <property type="entry name" value="RGS_subdomain_2"/>
</dbReference>
<keyword evidence="1" id="KW-0472">Membrane</keyword>
<feature type="transmembrane region" description="Helical" evidence="1">
    <location>
        <begin position="45"/>
        <end position="66"/>
    </location>
</feature>
<feature type="transmembrane region" description="Helical" evidence="1">
    <location>
        <begin position="203"/>
        <end position="222"/>
    </location>
</feature>
<keyword evidence="3" id="KW-1185">Reference proteome</keyword>
<dbReference type="Gene3D" id="1.10.167.10">
    <property type="entry name" value="Regulator of G-protein Signalling 4, domain 2"/>
    <property type="match status" value="1"/>
</dbReference>
<dbReference type="SUPFAM" id="SSF48097">
    <property type="entry name" value="Regulator of G-protein signaling, RGS"/>
    <property type="match status" value="1"/>
</dbReference>
<organism evidence="2 3">
    <name type="scientific">Massariosphaeria phaeospora</name>
    <dbReference type="NCBI Taxonomy" id="100035"/>
    <lineage>
        <taxon>Eukaryota</taxon>
        <taxon>Fungi</taxon>
        <taxon>Dikarya</taxon>
        <taxon>Ascomycota</taxon>
        <taxon>Pezizomycotina</taxon>
        <taxon>Dothideomycetes</taxon>
        <taxon>Pleosporomycetidae</taxon>
        <taxon>Pleosporales</taxon>
        <taxon>Pleosporales incertae sedis</taxon>
        <taxon>Massariosphaeria</taxon>
    </lineage>
</organism>
<feature type="transmembrane region" description="Helical" evidence="1">
    <location>
        <begin position="273"/>
        <end position="294"/>
    </location>
</feature>
<feature type="transmembrane region" description="Helical" evidence="1">
    <location>
        <begin position="153"/>
        <end position="172"/>
    </location>
</feature>
<protein>
    <recommendedName>
        <fullName evidence="4">RGS domain-containing protein</fullName>
    </recommendedName>
</protein>
<dbReference type="EMBL" id="JAADJZ010000006">
    <property type="protein sequence ID" value="KAF2874261.1"/>
    <property type="molecule type" value="Genomic_DNA"/>
</dbReference>
<keyword evidence="1" id="KW-0812">Transmembrane</keyword>
<dbReference type="InterPro" id="IPR036305">
    <property type="entry name" value="RGS_sf"/>
</dbReference>
<dbReference type="OrthoDB" id="5313079at2759"/>
<reference evidence="2 3" key="1">
    <citation type="submission" date="2020-01" db="EMBL/GenBank/DDBJ databases">
        <authorList>
            <consortium name="DOE Joint Genome Institute"/>
            <person name="Haridas S."/>
            <person name="Albert R."/>
            <person name="Binder M."/>
            <person name="Bloem J."/>
            <person name="Labutti K."/>
            <person name="Salamov A."/>
            <person name="Andreopoulos B."/>
            <person name="Baker S.E."/>
            <person name="Barry K."/>
            <person name="Bills G."/>
            <person name="Bluhm B.H."/>
            <person name="Cannon C."/>
            <person name="Castanera R."/>
            <person name="Culley D.E."/>
            <person name="Daum C."/>
            <person name="Ezra D."/>
            <person name="Gonzalez J.B."/>
            <person name="Henrissat B."/>
            <person name="Kuo A."/>
            <person name="Liang C."/>
            <person name="Lipzen A."/>
            <person name="Lutzoni F."/>
            <person name="Magnuson J."/>
            <person name="Mondo S."/>
            <person name="Nolan M."/>
            <person name="Ohm R."/>
            <person name="Pangilinan J."/>
            <person name="Park H.-J.H."/>
            <person name="Ramirez L."/>
            <person name="Alfaro M."/>
            <person name="Sun H."/>
            <person name="Tritt A."/>
            <person name="Yoshinaga Y."/>
            <person name="Zwiers L.-H.L."/>
            <person name="Turgeon B.G."/>
            <person name="Goodwin S.B."/>
            <person name="Spatafora J.W."/>
            <person name="Crous P.W."/>
            <person name="Grigoriev I.V."/>
        </authorList>
    </citation>
    <scope>NUCLEOTIDE SEQUENCE [LARGE SCALE GENOMIC DNA]</scope>
    <source>
        <strain evidence="2 3">CBS 611.86</strain>
    </source>
</reference>
<dbReference type="AlphaFoldDB" id="A0A7C8MDF5"/>
<feature type="transmembrane region" description="Helical" evidence="1">
    <location>
        <begin position="78"/>
        <end position="95"/>
    </location>
</feature>
<name>A0A7C8MDF5_9PLEO</name>
<sequence>MAQANLDRLGWFYIGFALTWTVALAGGMVFLYTHRHLPCLRIRRLPLLFLGVISLHIYGMISISMYVVGSMVSCASEFWLMSVYLPFGIAMFHASNSQFLHIASRQKQYAHMSTLKDHKPIDQDEAERLANNRWKRISGGVERADRIGRMMTFIGIALAVQLALLVFVFFGSKKFHPGYGLFDYTVQGTAMEVRASCSKGWEWWLSIVWQFFWAWIYAPYMLWKSRGIRDVHGWRVQTICCCIAGLPASPMWLTALYAPKMASVNRYFVPPCWFSLSIFFIEVITIAFPIFQVLKTQTLRQETLDAIASWEKRQQLYTDCLTAVPQMEAKSFGSDEYSSKTTKFSDRSAIDSKLSADSQKSDMYTMVALENALRTNPQPLLQFAALKDFSGENVSFLTHVADWRREWLAPKTSTLEHRRKQFIGAVRIYASFVSLDLSEFPINISSREINLLHDLFESAAKMLLRSRSLSSNDTATPFDSVPADSSSTTDLRLGINLDSLGRQNIKSVAQMTVVDCDDTFDHVAIPDAFDEMVFAAAEKEIKYLVLTNTWPKFVNMAIASNEAEQDNEQGSNPWVAKVLCSA</sequence>
<gene>
    <name evidence="2" type="ORF">BDV95DRAFT_488517</name>
</gene>
<evidence type="ECO:0008006" key="4">
    <source>
        <dbReference type="Google" id="ProtNLM"/>
    </source>
</evidence>
<evidence type="ECO:0000313" key="3">
    <source>
        <dbReference type="Proteomes" id="UP000481861"/>
    </source>
</evidence>
<accession>A0A7C8MDF5</accession>
<keyword evidence="1" id="KW-1133">Transmembrane helix</keyword>
<feature type="transmembrane region" description="Helical" evidence="1">
    <location>
        <begin position="12"/>
        <end position="33"/>
    </location>
</feature>
<comment type="caution">
    <text evidence="2">The sequence shown here is derived from an EMBL/GenBank/DDBJ whole genome shotgun (WGS) entry which is preliminary data.</text>
</comment>
<evidence type="ECO:0000256" key="1">
    <source>
        <dbReference type="SAM" id="Phobius"/>
    </source>
</evidence>